<accession>A0A1J6J546</accession>
<comment type="caution">
    <text evidence="4">The sequence shown here is derived from an EMBL/GenBank/DDBJ whole genome shotgun (WGS) entry which is preliminary data.</text>
</comment>
<dbReference type="AlphaFoldDB" id="A0A1J6J546"/>
<feature type="domain" description="U1-type" evidence="3">
    <location>
        <begin position="338"/>
        <end position="369"/>
    </location>
</feature>
<dbReference type="GO" id="GO:0003676">
    <property type="term" value="F:nucleic acid binding"/>
    <property type="evidence" value="ECO:0007669"/>
    <property type="project" value="InterPro"/>
</dbReference>
<feature type="compositionally biased region" description="Polar residues" evidence="1">
    <location>
        <begin position="216"/>
        <end position="231"/>
    </location>
</feature>
<feature type="domain" description="U1-type" evidence="3">
    <location>
        <begin position="293"/>
        <end position="327"/>
    </location>
</feature>
<dbReference type="Proteomes" id="UP000187609">
    <property type="component" value="Unassembled WGS sequence"/>
</dbReference>
<dbReference type="PANTHER" id="PTHR47487">
    <property type="entry name" value="OS06G0651300 PROTEIN-RELATED"/>
    <property type="match status" value="1"/>
</dbReference>
<dbReference type="EMBL" id="MJEQ01037185">
    <property type="protein sequence ID" value="OIT04991.1"/>
    <property type="molecule type" value="Genomic_DNA"/>
</dbReference>
<gene>
    <name evidence="4" type="ORF">A4A49_36792</name>
</gene>
<feature type="compositionally biased region" description="Polar residues" evidence="1">
    <location>
        <begin position="184"/>
        <end position="194"/>
    </location>
</feature>
<dbReference type="InterPro" id="IPR003604">
    <property type="entry name" value="Matrin/U1-like-C_Znf_C2H2"/>
</dbReference>
<evidence type="ECO:0008006" key="6">
    <source>
        <dbReference type="Google" id="ProtNLM"/>
    </source>
</evidence>
<feature type="domain" description="C2H2-type" evidence="2">
    <location>
        <begin position="341"/>
        <end position="365"/>
    </location>
</feature>
<dbReference type="SUPFAM" id="SSF57667">
    <property type="entry name" value="beta-beta-alpha zinc fingers"/>
    <property type="match status" value="3"/>
</dbReference>
<evidence type="ECO:0000259" key="3">
    <source>
        <dbReference type="SMART" id="SM00451"/>
    </source>
</evidence>
<dbReference type="InterPro" id="IPR036236">
    <property type="entry name" value="Znf_C2H2_sf"/>
</dbReference>
<dbReference type="GO" id="GO:0008270">
    <property type="term" value="F:zinc ion binding"/>
    <property type="evidence" value="ECO:0007669"/>
    <property type="project" value="InterPro"/>
</dbReference>
<dbReference type="Gramene" id="OIT04991">
    <property type="protein sequence ID" value="OIT04991"/>
    <property type="gene ID" value="A4A49_36792"/>
</dbReference>
<feature type="domain" description="U1-type" evidence="3">
    <location>
        <begin position="253"/>
        <end position="287"/>
    </location>
</feature>
<dbReference type="SMART" id="SM00451">
    <property type="entry name" value="ZnF_U1"/>
    <property type="match status" value="3"/>
</dbReference>
<proteinExistence type="predicted"/>
<feature type="domain" description="C2H2-type" evidence="2">
    <location>
        <begin position="256"/>
        <end position="280"/>
    </location>
</feature>
<evidence type="ECO:0000313" key="4">
    <source>
        <dbReference type="EMBL" id="OIT04991.1"/>
    </source>
</evidence>
<evidence type="ECO:0000313" key="5">
    <source>
        <dbReference type="Proteomes" id="UP000187609"/>
    </source>
</evidence>
<dbReference type="InterPro" id="IPR013087">
    <property type="entry name" value="Znf_C2H2_type"/>
</dbReference>
<feature type="domain" description="C2H2-type" evidence="2">
    <location>
        <begin position="296"/>
        <end position="320"/>
    </location>
</feature>
<organism evidence="4 5">
    <name type="scientific">Nicotiana attenuata</name>
    <name type="common">Coyote tobacco</name>
    <dbReference type="NCBI Taxonomy" id="49451"/>
    <lineage>
        <taxon>Eukaryota</taxon>
        <taxon>Viridiplantae</taxon>
        <taxon>Streptophyta</taxon>
        <taxon>Embryophyta</taxon>
        <taxon>Tracheophyta</taxon>
        <taxon>Spermatophyta</taxon>
        <taxon>Magnoliopsida</taxon>
        <taxon>eudicotyledons</taxon>
        <taxon>Gunneridae</taxon>
        <taxon>Pentapetalae</taxon>
        <taxon>asterids</taxon>
        <taxon>lamiids</taxon>
        <taxon>Solanales</taxon>
        <taxon>Solanaceae</taxon>
        <taxon>Nicotianoideae</taxon>
        <taxon>Nicotianeae</taxon>
        <taxon>Nicotiana</taxon>
    </lineage>
</organism>
<evidence type="ECO:0000259" key="2">
    <source>
        <dbReference type="SMART" id="SM00355"/>
    </source>
</evidence>
<dbReference type="PANTHER" id="PTHR47487:SF8">
    <property type="entry name" value="OS08G0270900 PROTEIN"/>
    <property type="match status" value="1"/>
</dbReference>
<evidence type="ECO:0000256" key="1">
    <source>
        <dbReference type="SAM" id="MobiDB-lite"/>
    </source>
</evidence>
<dbReference type="Gene3D" id="3.30.160.60">
    <property type="entry name" value="Classic Zinc Finger"/>
    <property type="match status" value="3"/>
</dbReference>
<dbReference type="Pfam" id="PF12874">
    <property type="entry name" value="zf-met"/>
    <property type="match status" value="3"/>
</dbReference>
<name>A0A1J6J546_NICAT</name>
<reference evidence="4" key="1">
    <citation type="submission" date="2016-11" db="EMBL/GenBank/DDBJ databases">
        <title>The genome of Nicotiana attenuata.</title>
        <authorList>
            <person name="Xu S."/>
            <person name="Brockmoeller T."/>
            <person name="Gaquerel E."/>
            <person name="Navarro A."/>
            <person name="Kuhl H."/>
            <person name="Gase K."/>
            <person name="Ling Z."/>
            <person name="Zhou W."/>
            <person name="Kreitzer C."/>
            <person name="Stanke M."/>
            <person name="Tang H."/>
            <person name="Lyons E."/>
            <person name="Pandey P."/>
            <person name="Pandey S.P."/>
            <person name="Timmermann B."/>
            <person name="Baldwin I.T."/>
        </authorList>
    </citation>
    <scope>NUCLEOTIDE SEQUENCE [LARGE SCALE GENOMIC DNA]</scope>
    <source>
        <strain evidence="4">UT</strain>
    </source>
</reference>
<protein>
    <recommendedName>
        <fullName evidence="6">C2H2-type domain-containing protein</fullName>
    </recommendedName>
</protein>
<feature type="region of interest" description="Disordered" evidence="1">
    <location>
        <begin position="178"/>
        <end position="231"/>
    </location>
</feature>
<dbReference type="SMART" id="SM00355">
    <property type="entry name" value="ZnF_C2H2"/>
    <property type="match status" value="3"/>
</dbReference>
<sequence length="371" mass="41062">MAENKGVRSRSVEYAIQRELAFKEKIANFFADDECPPDVLPFEVKRWKALISKKKRSADGTADCSPPTASKCAKGSQEMLKLLDSDGSFCSSKGTIFRSNSNVSAKCPSPHPLPDSSLVTRRKALISKNQTTSTYSKVPQGALELLESDGPSNTRGVIFKSNSSVNADCPCPDPSNKQPFPCPSSAQSPTTSHSVMPLPDASTPLQTPNAVLPPNHFSSTTTSAPRPSLSSTFTYSGRKKYAESSNSGGLPPQQQYYCKICRVHCSGTLCFEQHLRGRMHKLKLGDSSVEERNKQVRCDLCKIFCQDESLLKMHLEGQKHKAKLLELDRGEKIKDENSQQFWCELCQTPCMNKETFILHLNGKKHRKHVCS</sequence>
<keyword evidence="5" id="KW-1185">Reference proteome</keyword>
<dbReference type="STRING" id="49451.A0A1J6J546"/>